<evidence type="ECO:0000313" key="2">
    <source>
        <dbReference type="EMBL" id="ASP47234.1"/>
    </source>
</evidence>
<protein>
    <recommendedName>
        <fullName evidence="1">IstB-like ATP-binding domain-containing protein</fullName>
    </recommendedName>
</protein>
<evidence type="ECO:0000313" key="3">
    <source>
        <dbReference type="Proteomes" id="UP000202259"/>
    </source>
</evidence>
<feature type="domain" description="IstB-like ATP-binding" evidence="1">
    <location>
        <begin position="3"/>
        <end position="51"/>
    </location>
</feature>
<accession>A0A222G778</accession>
<reference evidence="2 3" key="1">
    <citation type="submission" date="2017-08" db="EMBL/GenBank/DDBJ databases">
        <title>Complete genome of Colwellia sp. NB097-1, a psychrophile bacterium ioslated from Bering Sea.</title>
        <authorList>
            <person name="Chen X."/>
        </authorList>
    </citation>
    <scope>NUCLEOTIDE SEQUENCE [LARGE SCALE GENOMIC DNA]</scope>
    <source>
        <strain evidence="2 3">NB097-1</strain>
    </source>
</reference>
<dbReference type="Gene3D" id="3.40.50.300">
    <property type="entry name" value="P-loop containing nucleotide triphosphate hydrolases"/>
    <property type="match status" value="1"/>
</dbReference>
<dbReference type="GO" id="GO:0005524">
    <property type="term" value="F:ATP binding"/>
    <property type="evidence" value="ECO:0007669"/>
    <property type="project" value="InterPro"/>
</dbReference>
<evidence type="ECO:0000259" key="1">
    <source>
        <dbReference type="Pfam" id="PF01695"/>
    </source>
</evidence>
<dbReference type="KEGG" id="cber:B5D82_05345"/>
<name>A0A222G778_9GAMM</name>
<dbReference type="InterPro" id="IPR027417">
    <property type="entry name" value="P-loop_NTPase"/>
</dbReference>
<dbReference type="AlphaFoldDB" id="A0A222G778"/>
<sequence length="55" mass="6239">MNGSLVLTTQYPIPQWFESFKDETIADAIIDRIVHNSHDVLLKGPSMRRAKAKAK</sequence>
<gene>
    <name evidence="2" type="ORF">B5D82_05345</name>
</gene>
<dbReference type="Pfam" id="PF01695">
    <property type="entry name" value="IstB_IS21"/>
    <property type="match status" value="1"/>
</dbReference>
<dbReference type="EMBL" id="CP020465">
    <property type="protein sequence ID" value="ASP47234.1"/>
    <property type="molecule type" value="Genomic_DNA"/>
</dbReference>
<dbReference type="InterPro" id="IPR002611">
    <property type="entry name" value="IstB_ATP-bd"/>
</dbReference>
<proteinExistence type="predicted"/>
<organism evidence="2 3">
    <name type="scientific">Cognaticolwellia beringensis</name>
    <dbReference type="NCBI Taxonomy" id="1967665"/>
    <lineage>
        <taxon>Bacteria</taxon>
        <taxon>Pseudomonadati</taxon>
        <taxon>Pseudomonadota</taxon>
        <taxon>Gammaproteobacteria</taxon>
        <taxon>Alteromonadales</taxon>
        <taxon>Colwelliaceae</taxon>
        <taxon>Cognaticolwellia</taxon>
    </lineage>
</organism>
<dbReference type="Proteomes" id="UP000202259">
    <property type="component" value="Chromosome"/>
</dbReference>
<keyword evidence="3" id="KW-1185">Reference proteome</keyword>